<dbReference type="AlphaFoldDB" id="A0A0A9FV25"/>
<name>A0A0A9FV25_ARUDO</name>
<reference evidence="1" key="2">
    <citation type="journal article" date="2015" name="Data Brief">
        <title>Shoot transcriptome of the giant reed, Arundo donax.</title>
        <authorList>
            <person name="Barrero R.A."/>
            <person name="Guerrero F.D."/>
            <person name="Moolhuijzen P."/>
            <person name="Goolsby J.A."/>
            <person name="Tidwell J."/>
            <person name="Bellgard S.E."/>
            <person name="Bellgard M.I."/>
        </authorList>
    </citation>
    <scope>NUCLEOTIDE SEQUENCE</scope>
    <source>
        <tissue evidence="1">Shoot tissue taken approximately 20 cm above the soil surface</tissue>
    </source>
</reference>
<evidence type="ECO:0000313" key="1">
    <source>
        <dbReference type="EMBL" id="JAE16705.1"/>
    </source>
</evidence>
<protein>
    <submittedName>
        <fullName evidence="1">Uncharacterized protein</fullName>
    </submittedName>
</protein>
<dbReference type="EMBL" id="GBRH01181191">
    <property type="protein sequence ID" value="JAE16705.1"/>
    <property type="molecule type" value="Transcribed_RNA"/>
</dbReference>
<accession>A0A0A9FV25</accession>
<proteinExistence type="predicted"/>
<reference evidence="1" key="1">
    <citation type="submission" date="2014-09" db="EMBL/GenBank/DDBJ databases">
        <authorList>
            <person name="Magalhaes I.L.F."/>
            <person name="Oliveira U."/>
            <person name="Santos F.R."/>
            <person name="Vidigal T.H.D.A."/>
            <person name="Brescovit A.D."/>
            <person name="Santos A.J."/>
        </authorList>
    </citation>
    <scope>NUCLEOTIDE SEQUENCE</scope>
    <source>
        <tissue evidence="1">Shoot tissue taken approximately 20 cm above the soil surface</tissue>
    </source>
</reference>
<organism evidence="1">
    <name type="scientific">Arundo donax</name>
    <name type="common">Giant reed</name>
    <name type="synonym">Donax arundinaceus</name>
    <dbReference type="NCBI Taxonomy" id="35708"/>
    <lineage>
        <taxon>Eukaryota</taxon>
        <taxon>Viridiplantae</taxon>
        <taxon>Streptophyta</taxon>
        <taxon>Embryophyta</taxon>
        <taxon>Tracheophyta</taxon>
        <taxon>Spermatophyta</taxon>
        <taxon>Magnoliopsida</taxon>
        <taxon>Liliopsida</taxon>
        <taxon>Poales</taxon>
        <taxon>Poaceae</taxon>
        <taxon>PACMAD clade</taxon>
        <taxon>Arundinoideae</taxon>
        <taxon>Arundineae</taxon>
        <taxon>Arundo</taxon>
    </lineage>
</organism>
<sequence>MYIVHKYASNRLRCTLTRPVFEG</sequence>